<organism evidence="3 4">
    <name type="scientific">Leptospira vanthielii serovar Holland str. Waz Holland = ATCC 700522</name>
    <dbReference type="NCBI Taxonomy" id="1218591"/>
    <lineage>
        <taxon>Bacteria</taxon>
        <taxon>Pseudomonadati</taxon>
        <taxon>Spirochaetota</taxon>
        <taxon>Spirochaetia</taxon>
        <taxon>Leptospirales</taxon>
        <taxon>Leptospiraceae</taxon>
        <taxon>Leptospira</taxon>
    </lineage>
</organism>
<keyword evidence="1" id="KW-0732">Signal</keyword>
<evidence type="ECO:0000259" key="2">
    <source>
        <dbReference type="Pfam" id="PF07603"/>
    </source>
</evidence>
<proteinExistence type="predicted"/>
<reference evidence="3 4" key="1">
    <citation type="submission" date="2013-03" db="EMBL/GenBank/DDBJ databases">
        <authorList>
            <person name="Harkins D.M."/>
            <person name="Durkin A.S."/>
            <person name="Brinkac L.M."/>
            <person name="Haft D.H."/>
            <person name="Selengut J.D."/>
            <person name="Sanka R."/>
            <person name="DePew J."/>
            <person name="Purushe J."/>
            <person name="Galloway R.L."/>
            <person name="Vinetz J.M."/>
            <person name="Sutton G.G."/>
            <person name="Nierman W.C."/>
            <person name="Fouts D.E."/>
        </authorList>
    </citation>
    <scope>NUCLEOTIDE SEQUENCE [LARGE SCALE GENOMIC DNA]</scope>
    <source>
        <strain evidence="3 4">Waz Holland</strain>
    </source>
</reference>
<protein>
    <submittedName>
        <fullName evidence="3">PF07603 family protein</fullName>
    </submittedName>
</protein>
<sequence length="477" mass="52392">MFPRTFSTVCFFWVLFVSFFCQRSDFNQLCDPKSNAYLESLLVRYINFDETPHCGLVLKVNPPSYLNCPPLKPQRNGNFFLENFESDGDRLSLSANPPLPEGITFSPFSLSLEGRYSGWKANRQSYSITASNPKGSASCSYFPAWMGKLPFKTNQTTCYDATAPTPVPDPSCSVIPGQDGQLQRGTPQSFTGPSLVAGEEITKDINTGLVWTSCQRGKTGIGCTTVGTTNFQFVPAQTECAGLNVGSGFANRTDWRVPEIDEYISTFDYSIVSPSINQVYFPATDAFNFKSNTNHTLGASAYYPTFIESSIGVGNYTDAHRLRCLSNGTPAKNKRLINNNDGTILDLDTALVWQRCTAGQTNLSTCTGGTDLISIWSGAISYCQSLNLAGKTWRLPNASELRSLLDFYHSNGYPGFDPIYFPNTAVAVSPAVINYWTSTTSIVSPENAFVVNFQYSSGGPDLKSNNTDNRIRCVSDF</sequence>
<feature type="domain" description="Lcl C-terminal" evidence="2">
    <location>
        <begin position="342"/>
        <end position="474"/>
    </location>
</feature>
<feature type="chain" id="PRO_5004113216" evidence="1">
    <location>
        <begin position="24"/>
        <end position="477"/>
    </location>
</feature>
<feature type="domain" description="Lcl C-terminal" evidence="2">
    <location>
        <begin position="201"/>
        <end position="325"/>
    </location>
</feature>
<feature type="signal peptide" evidence="1">
    <location>
        <begin position="1"/>
        <end position="23"/>
    </location>
</feature>
<evidence type="ECO:0000313" key="3">
    <source>
        <dbReference type="EMBL" id="EMY69397.1"/>
    </source>
</evidence>
<gene>
    <name evidence="3" type="ORF">LEP1GSC199_2246</name>
</gene>
<dbReference type="Pfam" id="PF07603">
    <property type="entry name" value="Lcl_C"/>
    <property type="match status" value="2"/>
</dbReference>
<dbReference type="STRING" id="1218591.LEP1GSC199_2246"/>
<accession>N1W839</accession>
<dbReference type="PANTHER" id="PTHR35812">
    <property type="entry name" value="LIPOPROTEIN"/>
    <property type="match status" value="1"/>
</dbReference>
<dbReference type="RefSeq" id="WP_002982345.1">
    <property type="nucleotide sequence ID" value="NZ_AOGY02000051.1"/>
</dbReference>
<dbReference type="Proteomes" id="UP000012227">
    <property type="component" value="Unassembled WGS sequence"/>
</dbReference>
<dbReference type="AlphaFoldDB" id="N1W839"/>
<dbReference type="InterPro" id="IPR011460">
    <property type="entry name" value="Lcl_C"/>
</dbReference>
<dbReference type="PANTHER" id="PTHR35812:SF1">
    <property type="entry name" value="LIPOPROTEIN"/>
    <property type="match status" value="1"/>
</dbReference>
<dbReference type="EMBL" id="AOGY02000051">
    <property type="protein sequence ID" value="EMY69397.1"/>
    <property type="molecule type" value="Genomic_DNA"/>
</dbReference>
<comment type="caution">
    <text evidence="3">The sequence shown here is derived from an EMBL/GenBank/DDBJ whole genome shotgun (WGS) entry which is preliminary data.</text>
</comment>
<evidence type="ECO:0000256" key="1">
    <source>
        <dbReference type="SAM" id="SignalP"/>
    </source>
</evidence>
<evidence type="ECO:0000313" key="4">
    <source>
        <dbReference type="Proteomes" id="UP000012227"/>
    </source>
</evidence>
<name>N1W839_9LEPT</name>